<dbReference type="AlphaFoldDB" id="A0A1H5URR6"/>
<reference evidence="2 3" key="1">
    <citation type="submission" date="2016-10" db="EMBL/GenBank/DDBJ databases">
        <authorList>
            <person name="de Groot N.N."/>
        </authorList>
    </citation>
    <scope>NUCLEOTIDE SEQUENCE [LARGE SCALE GENOMIC DNA]</scope>
    <source>
        <strain evidence="2 3">Nl13</strain>
    </source>
</reference>
<dbReference type="EMBL" id="FNVK01000008">
    <property type="protein sequence ID" value="SEF76907.1"/>
    <property type="molecule type" value="Genomic_DNA"/>
</dbReference>
<feature type="region of interest" description="Disordered" evidence="1">
    <location>
        <begin position="1"/>
        <end position="29"/>
    </location>
</feature>
<organism evidence="2 3">
    <name type="scientific">Nitrosospira multiformis (strain ATCC 25196 / NCIMB 11849 / C 71)</name>
    <dbReference type="NCBI Taxonomy" id="323848"/>
    <lineage>
        <taxon>Bacteria</taxon>
        <taxon>Pseudomonadati</taxon>
        <taxon>Pseudomonadota</taxon>
        <taxon>Betaproteobacteria</taxon>
        <taxon>Nitrosomonadales</taxon>
        <taxon>Nitrosomonadaceae</taxon>
        <taxon>Nitrosospira</taxon>
    </lineage>
</organism>
<evidence type="ECO:0000313" key="2">
    <source>
        <dbReference type="EMBL" id="SEF76907.1"/>
    </source>
</evidence>
<name>A0A1H5URR6_NITMU</name>
<accession>A0A1H5URR6</accession>
<gene>
    <name evidence="2" type="ORF">SAMN05216403_10893</name>
</gene>
<protein>
    <submittedName>
        <fullName evidence="2">Uncharacterized protein</fullName>
    </submittedName>
</protein>
<dbReference type="Proteomes" id="UP000236751">
    <property type="component" value="Unassembled WGS sequence"/>
</dbReference>
<sequence length="84" mass="9041">MTGNTGIDSSCGDESSHQPSPTKNVRDGCAPGRAVTCGVTSCSLQITPKFTGAPNWNEFACEFLIQDTRESEIQETPPRTRQGH</sequence>
<proteinExistence type="predicted"/>
<evidence type="ECO:0000256" key="1">
    <source>
        <dbReference type="SAM" id="MobiDB-lite"/>
    </source>
</evidence>
<evidence type="ECO:0000313" key="3">
    <source>
        <dbReference type="Proteomes" id="UP000236751"/>
    </source>
</evidence>